<dbReference type="InterPro" id="IPR038765">
    <property type="entry name" value="Papain-like_cys_pep_sf"/>
</dbReference>
<keyword evidence="2" id="KW-0833">Ubl conjugation pathway</keyword>
<feature type="compositionally biased region" description="Polar residues" evidence="4">
    <location>
        <begin position="582"/>
        <end position="597"/>
    </location>
</feature>
<proteinExistence type="inferred from homology"/>
<feature type="compositionally biased region" description="Basic and acidic residues" evidence="4">
    <location>
        <begin position="983"/>
        <end position="993"/>
    </location>
</feature>
<keyword evidence="3 6" id="KW-0378">Hydrolase</keyword>
<feature type="compositionally biased region" description="Polar residues" evidence="4">
    <location>
        <begin position="783"/>
        <end position="800"/>
    </location>
</feature>
<dbReference type="AlphaFoldDB" id="A0A8J5ZZQ4"/>
<dbReference type="Pfam" id="PF00443">
    <property type="entry name" value="UCH"/>
    <property type="match status" value="1"/>
</dbReference>
<feature type="compositionally biased region" description="Basic and acidic residues" evidence="4">
    <location>
        <begin position="625"/>
        <end position="657"/>
    </location>
</feature>
<feature type="region of interest" description="Disordered" evidence="4">
    <location>
        <begin position="1"/>
        <end position="75"/>
    </location>
</feature>
<dbReference type="GO" id="GO:0004843">
    <property type="term" value="F:cysteine-type deubiquitinase activity"/>
    <property type="evidence" value="ECO:0007669"/>
    <property type="project" value="InterPro"/>
</dbReference>
<evidence type="ECO:0000313" key="7">
    <source>
        <dbReference type="Proteomes" id="UP000700334"/>
    </source>
</evidence>
<dbReference type="InterPro" id="IPR052398">
    <property type="entry name" value="Ubiquitin_hydrolase_53/54"/>
</dbReference>
<evidence type="ECO:0000259" key="5">
    <source>
        <dbReference type="PROSITE" id="PS50235"/>
    </source>
</evidence>
<gene>
    <name evidence="6" type="ORF">J0S82_014415</name>
</gene>
<feature type="region of interest" description="Disordered" evidence="4">
    <location>
        <begin position="562"/>
        <end position="602"/>
    </location>
</feature>
<sequence>MLGSPGRALSGRELSPPLQFPVGVRGKSPDLVPGWRSHYLRPPARPSDRGSHTRPGRSAPEPAISSAPHPSGRLGLGAAVLEPEVRLPALPPPPAASWIGRRFPGPAGARGREALSLPGGGDSVLLGLRAGSGRTWSLRGRFVLWGSEHYASLAPAPHFPQPLPLWSSSFSRGSSLSCLKMAWVKFLRKPSGNLGKVYHGSMMSLAPTVGLFNEPGQNSCFLNSAIQVLWQLDIFRRSLRVLTGHVCQGDACIFCALKTIFAQFQHSREKALPSDNIRHALAESFKDEQRFQLGLMDDAAECFENILERIHFHIVPSRDADMCTSKSCITHQKFAMTLYEQCVCRSCGASSDPLPFTEFVRNEIERMVERHERFKPEMFAELLQAANTVDDYRKCPSNCGQSIKIRRVLMNCPEIVTIGLVWDSEQSDLTEDVVRNLATHLYLPGVSELVTDGNAKNSELHLVGIICYASRHYCAFTFHTKTSKWVFFDDANVKEVGTKWKDVVSKCIRCHFQPLLLFYANPDGTEVSTEDALRQVVHWSHYKSTAENTGCDKSSVCKSGNPKENGFGDQVKQKETQKFQADDTSSFNKNNIQTNGSRGPVKLRHNDQREKMKDISRECALKAIEQRHIHSSQRKDVERGQKKDLGRHRESVDEGLSHFKSGSPPAPNGFRQYGNTQLYHSQGKGPCKHDRVAQQNLTSTQILSSSKSQCLAPGEKTAGRIKSDSGTGYDTDSSQDSRDKGSNSTGSNKSRNRSWKPMRETLNVDSIFNESEKKQQSPRHKSSVGNKSKCSKDQNFNNWPKENPKQKSLMTIYEDEMKQEIGSRSSLESSGKGVEKNKSFKETKGRGDNWQLQRAESGYESSDHISNGSANLDFPVTDGNGTVMDVSGVKEAVSFSDQVKTSNLNIERGNCTSHQSKNHPEGLRKELKNSEVGAKFHESHSQSHLQVKNALTKRSHIGETNEKSLPSSSSQIRKDHTARRQNHQAEEWKLEKPSESKFSEWLNTENSETTGLPFHINDTSEKQVNNPEIVSQSSLWSSHTRTNELKPETAPLIQQQNMMEPCYSVNSLPREHLNQSTCKADACQMPKLVCQNPPPPLPPKKYTIISVPHSEKKDPLPDAKLPEMMKADSSGLPKHSLRTVSEPGLEVNNYVNDQKLKETFPVKEHAGRIPYYPSSSSANEFQANLGTAVDVLCQSKTDSSSPGPNETIALTTYFSVDSCMTDTYRLKYHQRPKLCFPESSGLS</sequence>
<dbReference type="EMBL" id="JAGFMF010011792">
    <property type="protein sequence ID" value="KAG8512591.1"/>
    <property type="molecule type" value="Genomic_DNA"/>
</dbReference>
<dbReference type="GO" id="GO:0005911">
    <property type="term" value="C:cell-cell junction"/>
    <property type="evidence" value="ECO:0007669"/>
    <property type="project" value="TreeGrafter"/>
</dbReference>
<dbReference type="PANTHER" id="PTHR22975:SF6">
    <property type="entry name" value="INACTIVE UBIQUITIN CARBOXYL-TERMINAL HYDROLASE 53"/>
    <property type="match status" value="1"/>
</dbReference>
<feature type="compositionally biased region" description="Basic and acidic residues" evidence="4">
    <location>
        <begin position="571"/>
        <end position="581"/>
    </location>
</feature>
<dbReference type="InterPro" id="IPR028889">
    <property type="entry name" value="USP"/>
</dbReference>
<comment type="caution">
    <text evidence="6">The sequence shown here is derived from an EMBL/GenBank/DDBJ whole genome shotgun (WGS) entry which is preliminary data.</text>
</comment>
<feature type="region of interest" description="Disordered" evidence="4">
    <location>
        <begin position="625"/>
        <end position="873"/>
    </location>
</feature>
<comment type="similarity">
    <text evidence="1">Belongs to the peptidase C19 family.</text>
</comment>
<keyword evidence="7" id="KW-1185">Reference proteome</keyword>
<evidence type="ECO:0000313" key="6">
    <source>
        <dbReference type="EMBL" id="KAG8512591.1"/>
    </source>
</evidence>
<organism evidence="6 7">
    <name type="scientific">Galemys pyrenaicus</name>
    <name type="common">Iberian desman</name>
    <name type="synonym">Pyrenean desman</name>
    <dbReference type="NCBI Taxonomy" id="202257"/>
    <lineage>
        <taxon>Eukaryota</taxon>
        <taxon>Metazoa</taxon>
        <taxon>Chordata</taxon>
        <taxon>Craniata</taxon>
        <taxon>Vertebrata</taxon>
        <taxon>Euteleostomi</taxon>
        <taxon>Mammalia</taxon>
        <taxon>Eutheria</taxon>
        <taxon>Laurasiatheria</taxon>
        <taxon>Eulipotyphla</taxon>
        <taxon>Talpidae</taxon>
        <taxon>Galemys</taxon>
    </lineage>
</organism>
<name>A0A8J5ZZQ4_GALPY</name>
<feature type="region of interest" description="Disordered" evidence="4">
    <location>
        <begin position="956"/>
        <end position="993"/>
    </location>
</feature>
<dbReference type="PROSITE" id="PS50235">
    <property type="entry name" value="USP_3"/>
    <property type="match status" value="1"/>
</dbReference>
<dbReference type="Proteomes" id="UP000700334">
    <property type="component" value="Unassembled WGS sequence"/>
</dbReference>
<evidence type="ECO:0000256" key="2">
    <source>
        <dbReference type="ARBA" id="ARBA00022786"/>
    </source>
</evidence>
<feature type="compositionally biased region" description="Basic and acidic residues" evidence="4">
    <location>
        <begin position="833"/>
        <end position="847"/>
    </location>
</feature>
<dbReference type="CDD" id="cd02257">
    <property type="entry name" value="Peptidase_C19"/>
    <property type="match status" value="1"/>
</dbReference>
<accession>A0A8J5ZZQ4</accession>
<feature type="compositionally biased region" description="Low complexity" evidence="4">
    <location>
        <begin position="724"/>
        <end position="734"/>
    </location>
</feature>
<evidence type="ECO:0000256" key="1">
    <source>
        <dbReference type="ARBA" id="ARBA00009085"/>
    </source>
</evidence>
<reference evidence="6" key="1">
    <citation type="journal article" date="2021" name="Evol. Appl.">
        <title>The genome of the Pyrenean desman and the effects of bottlenecks and inbreeding on the genomic landscape of an endangered species.</title>
        <authorList>
            <person name="Escoda L."/>
            <person name="Castresana J."/>
        </authorList>
    </citation>
    <scope>NUCLEOTIDE SEQUENCE</scope>
    <source>
        <strain evidence="6">IBE-C5619</strain>
    </source>
</reference>
<evidence type="ECO:0000256" key="3">
    <source>
        <dbReference type="ARBA" id="ARBA00022801"/>
    </source>
</evidence>
<dbReference type="FunFam" id="3.90.70.10:FF:000041">
    <property type="entry name" value="Inactive ubiquitin carboxyl-terminal hydrolase 53"/>
    <property type="match status" value="1"/>
</dbReference>
<dbReference type="Gene3D" id="3.90.70.10">
    <property type="entry name" value="Cysteine proteinases"/>
    <property type="match status" value="1"/>
</dbReference>
<protein>
    <submittedName>
        <fullName evidence="6">Inactive ubiquitin carboxyl-terminal hydrolase 53</fullName>
    </submittedName>
</protein>
<dbReference type="GO" id="GO:0010996">
    <property type="term" value="P:response to auditory stimulus"/>
    <property type="evidence" value="ECO:0007669"/>
    <property type="project" value="TreeGrafter"/>
</dbReference>
<feature type="domain" description="USP" evidence="5">
    <location>
        <begin position="209"/>
        <end position="522"/>
    </location>
</feature>
<dbReference type="PANTHER" id="PTHR22975">
    <property type="entry name" value="UBIQUITIN SPECIFIC PROTEINASE"/>
    <property type="match status" value="1"/>
</dbReference>
<dbReference type="OrthoDB" id="205782at2759"/>
<feature type="compositionally biased region" description="Polar residues" evidence="4">
    <location>
        <begin position="693"/>
        <end position="709"/>
    </location>
</feature>
<dbReference type="SUPFAM" id="SSF54001">
    <property type="entry name" value="Cysteine proteinases"/>
    <property type="match status" value="1"/>
</dbReference>
<evidence type="ECO:0000256" key="4">
    <source>
        <dbReference type="SAM" id="MobiDB-lite"/>
    </source>
</evidence>
<dbReference type="GO" id="GO:0007605">
    <property type="term" value="P:sensory perception of sound"/>
    <property type="evidence" value="ECO:0007669"/>
    <property type="project" value="TreeGrafter"/>
</dbReference>
<dbReference type="InterPro" id="IPR001394">
    <property type="entry name" value="Peptidase_C19_UCH"/>
</dbReference>
<dbReference type="GO" id="GO:0016579">
    <property type="term" value="P:protein deubiquitination"/>
    <property type="evidence" value="ECO:0007669"/>
    <property type="project" value="InterPro"/>
</dbReference>